<dbReference type="InterPro" id="IPR011600">
    <property type="entry name" value="Pept_C14_caspase"/>
</dbReference>
<evidence type="ECO:0000256" key="3">
    <source>
        <dbReference type="SAM" id="MobiDB-lite"/>
    </source>
</evidence>
<evidence type="ECO:0000313" key="7">
    <source>
        <dbReference type="Ensembl" id="ENSVURP00010000275.1"/>
    </source>
</evidence>
<evidence type="ECO:0000259" key="5">
    <source>
        <dbReference type="PROSITE" id="PS50208"/>
    </source>
</evidence>
<dbReference type="PROSITE" id="PS50804">
    <property type="entry name" value="SCAN_BOX"/>
    <property type="match status" value="1"/>
</dbReference>
<gene>
    <name evidence="7" type="primary">LOC114041273</name>
</gene>
<dbReference type="Ensembl" id="ENSVURT00010000320.1">
    <property type="protein sequence ID" value="ENSVURP00010000275.1"/>
    <property type="gene ID" value="ENSVURG00010000262.1"/>
</dbReference>
<protein>
    <submittedName>
        <fullName evidence="7">Uncharacterized protein</fullName>
    </submittedName>
</protein>
<feature type="region of interest" description="Disordered" evidence="3">
    <location>
        <begin position="163"/>
        <end position="191"/>
    </location>
</feature>
<evidence type="ECO:0000256" key="1">
    <source>
        <dbReference type="ARBA" id="ARBA00010134"/>
    </source>
</evidence>
<dbReference type="SUPFAM" id="SSF47353">
    <property type="entry name" value="Retrovirus capsid dimerization domain-like"/>
    <property type="match status" value="1"/>
</dbReference>
<feature type="domain" description="Caspase family p20" evidence="5">
    <location>
        <begin position="434"/>
        <end position="540"/>
    </location>
</feature>
<name>A0A4X2JT99_VOMUR</name>
<dbReference type="FunFam" id="1.10.4020.10:FF:000001">
    <property type="entry name" value="zinc finger protein 263 isoform X1"/>
    <property type="match status" value="1"/>
</dbReference>
<feature type="domain" description="Caspase family p10" evidence="4">
    <location>
        <begin position="588"/>
        <end position="676"/>
    </location>
</feature>
<sequence>MATTPGTQVQASLDPEGLLIVKVEEDSSWEQEAPHPKEDTDSEIFRQRFRQFHYGEADGPHEAFSQLWELCCRWLRPESRTKEQILELLVLEQFLTVLPGGIQGWVRNRCPASGEEAVAMVENLQKQPRNPLQQEEPSEETETQGGVRGSSGLLLAQGENQAKGVSQEEGAWSRNPGTESQEQRSCGSQPASRLPALLKEGSTREMVDAFFSSGIHGEYDMTGARVALTLCALGGQIGEDRAVAALEAMYQALGFKNYLRRVAKAQSFQKELAHFRELLDAYRNPISCALVVLLAHSECRGWLLGPDGREVQEKELVGELSHCQALWGKAKVFLLLGSHDNLESNAFLPILTDHCRHFPHWHLLEVLTQVIGKVTQEMPTTTEHRCPIFHSSLRGALYFGRTRSQDLEVSPIPQGVYDMSGEKVALVLCVTQDRPGAEQDLKALKRLFQTLGFKSILKMDPTAQDFRKELAQFREHLDACRTTVSCALIALMAHGEPQGRLLGADGQMVEVEEMVRELSTCQVLRGKAKVFLLQGCRGSNRDPGMSPRALPWLGRWLQHWLQRPSTIPSHADVLRVYANMQDVSSREDFPRNADQADILRVYSAAEGYVAYRDENGSDFIQTLVEVIIADPHQDLLELLTEVNRQLCEMDVLGPDCDEIRKMNLEIRSSLRKRLYLKV</sequence>
<evidence type="ECO:0000259" key="6">
    <source>
        <dbReference type="PROSITE" id="PS50804"/>
    </source>
</evidence>
<dbReference type="GO" id="GO:0004197">
    <property type="term" value="F:cysteine-type endopeptidase activity"/>
    <property type="evidence" value="ECO:0007669"/>
    <property type="project" value="InterPro"/>
</dbReference>
<dbReference type="PANTHER" id="PTHR22576">
    <property type="entry name" value="MUCOSA ASSOCIATED LYMPHOID TISSUE LYMPHOMA TRANSLOCATION PROTEIN 1/PARACASPASE"/>
    <property type="match status" value="1"/>
</dbReference>
<dbReference type="CDD" id="cd07936">
    <property type="entry name" value="SCAN"/>
    <property type="match status" value="1"/>
</dbReference>
<dbReference type="GeneTree" id="ENSGT00940000163674"/>
<dbReference type="AlphaFoldDB" id="A0A4X2JT99"/>
<dbReference type="InterPro" id="IPR002138">
    <property type="entry name" value="Pept_C14_p10"/>
</dbReference>
<organism evidence="7 8">
    <name type="scientific">Vombatus ursinus</name>
    <name type="common">Common wombat</name>
    <dbReference type="NCBI Taxonomy" id="29139"/>
    <lineage>
        <taxon>Eukaryota</taxon>
        <taxon>Metazoa</taxon>
        <taxon>Chordata</taxon>
        <taxon>Craniata</taxon>
        <taxon>Vertebrata</taxon>
        <taxon>Euteleostomi</taxon>
        <taxon>Mammalia</taxon>
        <taxon>Metatheria</taxon>
        <taxon>Diprotodontia</taxon>
        <taxon>Vombatidae</taxon>
        <taxon>Vombatus</taxon>
    </lineage>
</organism>
<comment type="similarity">
    <text evidence="1 2">Belongs to the peptidase C14A family.</text>
</comment>
<dbReference type="SMART" id="SM00431">
    <property type="entry name" value="SCAN"/>
    <property type="match status" value="1"/>
</dbReference>
<evidence type="ECO:0000313" key="8">
    <source>
        <dbReference type="Proteomes" id="UP000314987"/>
    </source>
</evidence>
<evidence type="ECO:0000259" key="4">
    <source>
        <dbReference type="PROSITE" id="PS50207"/>
    </source>
</evidence>
<dbReference type="GO" id="GO:0006508">
    <property type="term" value="P:proteolysis"/>
    <property type="evidence" value="ECO:0007669"/>
    <property type="project" value="InterPro"/>
</dbReference>
<dbReference type="Gene3D" id="1.10.4020.10">
    <property type="entry name" value="DNA breaking-rejoining enzymes"/>
    <property type="match status" value="1"/>
</dbReference>
<dbReference type="SUPFAM" id="SSF52129">
    <property type="entry name" value="Caspase-like"/>
    <property type="match status" value="2"/>
</dbReference>
<dbReference type="InterPro" id="IPR015917">
    <property type="entry name" value="Pept_C14A"/>
</dbReference>
<dbReference type="SMART" id="SM00115">
    <property type="entry name" value="CASc"/>
    <property type="match status" value="1"/>
</dbReference>
<dbReference type="Proteomes" id="UP000314987">
    <property type="component" value="Unassembled WGS sequence"/>
</dbReference>
<feature type="domain" description="SCAN box" evidence="6">
    <location>
        <begin position="46"/>
        <end position="127"/>
    </location>
</feature>
<proteinExistence type="inferred from homology"/>
<feature type="region of interest" description="Disordered" evidence="3">
    <location>
        <begin position="125"/>
        <end position="151"/>
    </location>
</feature>
<dbReference type="PANTHER" id="PTHR22576:SF41">
    <property type="entry name" value="CASPASE 14, APOPTOSIS-RELATED CYSTEINE PEPTIDASE"/>
    <property type="match status" value="1"/>
</dbReference>
<dbReference type="Pfam" id="PF00656">
    <property type="entry name" value="Peptidase_C14"/>
    <property type="match status" value="1"/>
</dbReference>
<reference evidence="8" key="1">
    <citation type="submission" date="2018-12" db="EMBL/GenBank/DDBJ databases">
        <authorList>
            <person name="Yazar S."/>
        </authorList>
    </citation>
    <scope>NUCLEOTIDE SEQUENCE [LARGE SCALE GENOMIC DNA]</scope>
</reference>
<dbReference type="PROSITE" id="PS50208">
    <property type="entry name" value="CASPASE_P20"/>
    <property type="match status" value="1"/>
</dbReference>
<accession>A0A4X2JT99</accession>
<reference evidence="7" key="3">
    <citation type="submission" date="2025-09" db="UniProtKB">
        <authorList>
            <consortium name="Ensembl"/>
        </authorList>
    </citation>
    <scope>IDENTIFICATION</scope>
</reference>
<dbReference type="Pfam" id="PF02023">
    <property type="entry name" value="SCAN"/>
    <property type="match status" value="1"/>
</dbReference>
<dbReference type="STRING" id="29139.ENSVURP00010000275"/>
<feature type="compositionally biased region" description="Polar residues" evidence="3">
    <location>
        <begin position="175"/>
        <end position="191"/>
    </location>
</feature>
<dbReference type="InterPro" id="IPR029030">
    <property type="entry name" value="Caspase-like_dom_sf"/>
</dbReference>
<dbReference type="InterPro" id="IPR003309">
    <property type="entry name" value="SCAN_dom"/>
</dbReference>
<dbReference type="InterPro" id="IPR052039">
    <property type="entry name" value="Caspase-related_regulators"/>
</dbReference>
<reference evidence="7" key="2">
    <citation type="submission" date="2025-08" db="UniProtKB">
        <authorList>
            <consortium name="Ensembl"/>
        </authorList>
    </citation>
    <scope>IDENTIFICATION</scope>
</reference>
<dbReference type="PROSITE" id="PS50207">
    <property type="entry name" value="CASPASE_P10"/>
    <property type="match status" value="1"/>
</dbReference>
<dbReference type="InterPro" id="IPR001309">
    <property type="entry name" value="Pept_C14_p20"/>
</dbReference>
<evidence type="ECO:0000256" key="2">
    <source>
        <dbReference type="RuleBase" id="RU003971"/>
    </source>
</evidence>
<dbReference type="InterPro" id="IPR038269">
    <property type="entry name" value="SCAN_sf"/>
</dbReference>
<dbReference type="Gene3D" id="3.40.50.1460">
    <property type="match status" value="2"/>
</dbReference>
<keyword evidence="8" id="KW-1185">Reference proteome</keyword>
<dbReference type="OMA" id="FWEALAQ"/>
<dbReference type="FunFam" id="3.40.50.1460:FF:000028">
    <property type="entry name" value="Uncharacterized protein"/>
    <property type="match status" value="1"/>
</dbReference>
<dbReference type="PRINTS" id="PR00376">
    <property type="entry name" value="IL1BCENZYME"/>
</dbReference>